<dbReference type="RefSeq" id="XP_045965093.1">
    <property type="nucleotide sequence ID" value="XM_046109384.1"/>
</dbReference>
<dbReference type="GeneID" id="70138275"/>
<evidence type="ECO:0000313" key="1">
    <source>
        <dbReference type="EMBL" id="KAH6660962.1"/>
    </source>
</evidence>
<gene>
    <name evidence="1" type="ORF">BKA67DRAFT_71395</name>
</gene>
<name>A0A9P9A3Y1_9PEZI</name>
<protein>
    <submittedName>
        <fullName evidence="1">Uncharacterized protein</fullName>
    </submittedName>
</protein>
<sequence>MVSIKPGEAKTNSCIGRRLGLKVNIIRAIAVRIIAISIEDGVENYLWGATSKDVKITEYYEPVGVGGKASKSLRMMSL</sequence>
<reference evidence="1" key="1">
    <citation type="journal article" date="2021" name="Nat. Commun.">
        <title>Genetic determinants of endophytism in the Arabidopsis root mycobiome.</title>
        <authorList>
            <person name="Mesny F."/>
            <person name="Miyauchi S."/>
            <person name="Thiergart T."/>
            <person name="Pickel B."/>
            <person name="Atanasova L."/>
            <person name="Karlsson M."/>
            <person name="Huettel B."/>
            <person name="Barry K.W."/>
            <person name="Haridas S."/>
            <person name="Chen C."/>
            <person name="Bauer D."/>
            <person name="Andreopoulos W."/>
            <person name="Pangilinan J."/>
            <person name="LaButti K."/>
            <person name="Riley R."/>
            <person name="Lipzen A."/>
            <person name="Clum A."/>
            <person name="Drula E."/>
            <person name="Henrissat B."/>
            <person name="Kohler A."/>
            <person name="Grigoriev I.V."/>
            <person name="Martin F.M."/>
            <person name="Hacquard S."/>
        </authorList>
    </citation>
    <scope>NUCLEOTIDE SEQUENCE</scope>
    <source>
        <strain evidence="1">MPI-SDFR-AT-0073</strain>
    </source>
</reference>
<comment type="caution">
    <text evidence="1">The sequence shown here is derived from an EMBL/GenBank/DDBJ whole genome shotgun (WGS) entry which is preliminary data.</text>
</comment>
<organism evidence="1 2">
    <name type="scientific">Truncatella angustata</name>
    <dbReference type="NCBI Taxonomy" id="152316"/>
    <lineage>
        <taxon>Eukaryota</taxon>
        <taxon>Fungi</taxon>
        <taxon>Dikarya</taxon>
        <taxon>Ascomycota</taxon>
        <taxon>Pezizomycotina</taxon>
        <taxon>Sordariomycetes</taxon>
        <taxon>Xylariomycetidae</taxon>
        <taxon>Amphisphaeriales</taxon>
        <taxon>Sporocadaceae</taxon>
        <taxon>Truncatella</taxon>
    </lineage>
</organism>
<keyword evidence="2" id="KW-1185">Reference proteome</keyword>
<accession>A0A9P9A3Y1</accession>
<dbReference type="AlphaFoldDB" id="A0A9P9A3Y1"/>
<dbReference type="EMBL" id="JAGPXC010000001">
    <property type="protein sequence ID" value="KAH6660962.1"/>
    <property type="molecule type" value="Genomic_DNA"/>
</dbReference>
<dbReference type="Proteomes" id="UP000758603">
    <property type="component" value="Unassembled WGS sequence"/>
</dbReference>
<evidence type="ECO:0000313" key="2">
    <source>
        <dbReference type="Proteomes" id="UP000758603"/>
    </source>
</evidence>
<proteinExistence type="predicted"/>